<keyword evidence="1" id="KW-1133">Transmembrane helix</keyword>
<feature type="chain" id="PRO_5046301311" evidence="2">
    <location>
        <begin position="26"/>
        <end position="284"/>
    </location>
</feature>
<evidence type="ECO:0000313" key="4">
    <source>
        <dbReference type="Proteomes" id="UP001323405"/>
    </source>
</evidence>
<evidence type="ECO:0000313" key="3">
    <source>
        <dbReference type="EMBL" id="KAK4649772.1"/>
    </source>
</evidence>
<feature type="transmembrane region" description="Helical" evidence="1">
    <location>
        <begin position="227"/>
        <end position="247"/>
    </location>
</feature>
<gene>
    <name evidence="3" type="ORF">QC762_001445</name>
</gene>
<evidence type="ECO:0000256" key="1">
    <source>
        <dbReference type="SAM" id="Phobius"/>
    </source>
</evidence>
<proteinExistence type="predicted"/>
<name>A0ABR0G214_9PEZI</name>
<reference evidence="3 4" key="1">
    <citation type="journal article" date="2023" name="bioRxiv">
        <title>High-quality genome assemblies of four members of thePodospora anserinaspecies complex.</title>
        <authorList>
            <person name="Ament-Velasquez S.L."/>
            <person name="Vogan A.A."/>
            <person name="Wallerman O."/>
            <person name="Hartmann F."/>
            <person name="Gautier V."/>
            <person name="Silar P."/>
            <person name="Giraud T."/>
            <person name="Johannesson H."/>
        </authorList>
    </citation>
    <scope>NUCLEOTIDE SEQUENCE [LARGE SCALE GENOMIC DNA]</scope>
    <source>
        <strain evidence="3 4">CBS 415.72m</strain>
    </source>
</reference>
<feature type="transmembrane region" description="Helical" evidence="1">
    <location>
        <begin position="89"/>
        <end position="110"/>
    </location>
</feature>
<feature type="transmembrane region" description="Helical" evidence="1">
    <location>
        <begin position="192"/>
        <end position="215"/>
    </location>
</feature>
<keyword evidence="2" id="KW-0732">Signal</keyword>
<keyword evidence="1" id="KW-0812">Transmembrane</keyword>
<keyword evidence="4" id="KW-1185">Reference proteome</keyword>
<evidence type="ECO:0000256" key="2">
    <source>
        <dbReference type="SAM" id="SignalP"/>
    </source>
</evidence>
<keyword evidence="1" id="KW-0472">Membrane</keyword>
<protein>
    <submittedName>
        <fullName evidence="3">Uncharacterized protein</fullName>
    </submittedName>
</protein>
<comment type="caution">
    <text evidence="3">The sequence shown here is derived from an EMBL/GenBank/DDBJ whole genome shotgun (WGS) entry which is preliminary data.</text>
</comment>
<feature type="signal peptide" evidence="2">
    <location>
        <begin position="1"/>
        <end position="25"/>
    </location>
</feature>
<feature type="transmembrane region" description="Helical" evidence="1">
    <location>
        <begin position="54"/>
        <end position="77"/>
    </location>
</feature>
<dbReference type="RefSeq" id="XP_062738747.1">
    <property type="nucleotide sequence ID" value="XM_062882991.1"/>
</dbReference>
<dbReference type="GeneID" id="87902496"/>
<organism evidence="3 4">
    <name type="scientific">Podospora pseudocomata</name>
    <dbReference type="NCBI Taxonomy" id="2093779"/>
    <lineage>
        <taxon>Eukaryota</taxon>
        <taxon>Fungi</taxon>
        <taxon>Dikarya</taxon>
        <taxon>Ascomycota</taxon>
        <taxon>Pezizomycotina</taxon>
        <taxon>Sordariomycetes</taxon>
        <taxon>Sordariomycetidae</taxon>
        <taxon>Sordariales</taxon>
        <taxon>Podosporaceae</taxon>
        <taxon>Podospora</taxon>
    </lineage>
</organism>
<dbReference type="EMBL" id="JAFFHA010000009">
    <property type="protein sequence ID" value="KAK4649772.1"/>
    <property type="molecule type" value="Genomic_DNA"/>
</dbReference>
<feature type="transmembrane region" description="Helical" evidence="1">
    <location>
        <begin position="116"/>
        <end position="137"/>
    </location>
</feature>
<accession>A0ABR0G214</accession>
<dbReference type="Proteomes" id="UP001323405">
    <property type="component" value="Unassembled WGS sequence"/>
</dbReference>
<feature type="transmembrane region" description="Helical" evidence="1">
    <location>
        <begin position="149"/>
        <end position="172"/>
    </location>
</feature>
<sequence length="284" mass="31735">MFLFTWKAILAKILVFGSFLSIASAFPLDIRNDGPRGDFDPQIEQLFDQYNVPYGVLGAISHIIMVYTLVCHLFGRIPLMPWKYLSQHLIDVIVTSCMAIVTVTLAALNASEVRESRALVMLLAMHIIFGLVMDAVIIQRYFNRERRGLMVQLAGWICVLCVAGLLSSQMLAHMTGSKRIDDSEWQWSDPGIIIIAVMGIGGGVIAVVSFFLMCRSSTPKTGGIKPFSVYVFFFAGLVCTLGWFWLADYGPVIVTGNTLGQPRQGKNALFWVYFVFQWVPLFTI</sequence>